<dbReference type="Gene3D" id="3.30.2400.10">
    <property type="entry name" value="Major capsid protein gp5"/>
    <property type="match status" value="1"/>
</dbReference>
<dbReference type="SUPFAM" id="SSF56563">
    <property type="entry name" value="Major capsid protein gp5"/>
    <property type="match status" value="1"/>
</dbReference>
<organism evidence="3 4">
    <name type="scientific">Gardnerella vaginalis</name>
    <dbReference type="NCBI Taxonomy" id="2702"/>
    <lineage>
        <taxon>Bacteria</taxon>
        <taxon>Bacillati</taxon>
        <taxon>Actinomycetota</taxon>
        <taxon>Actinomycetes</taxon>
        <taxon>Bifidobacteriales</taxon>
        <taxon>Bifidobacteriaceae</taxon>
        <taxon>Gardnerella</taxon>
    </lineage>
</organism>
<evidence type="ECO:0000259" key="2">
    <source>
        <dbReference type="Pfam" id="PF05065"/>
    </source>
</evidence>
<dbReference type="InterPro" id="IPR054612">
    <property type="entry name" value="Phage_capsid-like_C"/>
</dbReference>
<feature type="domain" description="Phage capsid-like C-terminal" evidence="2">
    <location>
        <begin position="124"/>
        <end position="386"/>
    </location>
</feature>
<comment type="subcellular location">
    <subcellularLocation>
        <location evidence="1">Virion</location>
    </subcellularLocation>
</comment>
<evidence type="ECO:0000256" key="1">
    <source>
        <dbReference type="ARBA" id="ARBA00004328"/>
    </source>
</evidence>
<dbReference type="InterPro" id="IPR024455">
    <property type="entry name" value="Phage_capsid"/>
</dbReference>
<dbReference type="Proteomes" id="UP000070505">
    <property type="component" value="Unassembled WGS sequence"/>
</dbReference>
<gene>
    <name evidence="3" type="ORF">HMPREF3230_01237</name>
</gene>
<dbReference type="Pfam" id="PF05065">
    <property type="entry name" value="Phage_capsid"/>
    <property type="match status" value="1"/>
</dbReference>
<dbReference type="NCBIfam" id="TIGR01554">
    <property type="entry name" value="major_cap_HK97"/>
    <property type="match status" value="1"/>
</dbReference>
<dbReference type="PATRIC" id="fig|2702.101.peg.1224"/>
<proteinExistence type="predicted"/>
<reference evidence="3 4" key="1">
    <citation type="submission" date="2016-02" db="EMBL/GenBank/DDBJ databases">
        <authorList>
            <person name="Wen L."/>
            <person name="He K."/>
            <person name="Yang H."/>
        </authorList>
    </citation>
    <scope>NUCLEOTIDE SEQUENCE [LARGE SCALE GENOMIC DNA]</scope>
    <source>
        <strain evidence="3 4">CMW7778B</strain>
    </source>
</reference>
<protein>
    <submittedName>
        <fullName evidence="3">Phage major capsid protein, HK97 family</fullName>
    </submittedName>
</protein>
<evidence type="ECO:0000313" key="3">
    <source>
        <dbReference type="EMBL" id="KXI16100.1"/>
    </source>
</evidence>
<sequence length="394" mass="43973">MMNTISNMVEKRNKAWQGAKAFLESKRDKDGLISEEDAKTYDEMEAKVKAYSMEIERLEQMEVMDKELSKPTSEAIVAKPMKTGVNLEKQGRARDEYKQAMLTALRSNFKRVDNVLQEGVDADGGYLVPEEYDNRLIETLKEENIIRSLATTITTSGEHKINIAMSDPAAAWIEEGASLNFGDSKFAQILLDAHKLHVAVKVTEELLYDNAFNLENHLLTSFGMALANAEEDAFLNGDGVGKPTGIFNKKDGGTFIKETAGIKTDDLIDLVHALRRPYRKNASFIMNDKTVASIRKLKDNNGAYVWQPSYQDDEPNRILGYPVYTSAYAPENMVAFGDYSYYNIGDRGSRSFKELTELFAGNGMIGFVAKERVDGKLVLKEAVQILPVKTSVAA</sequence>
<dbReference type="Gene3D" id="3.30.2320.10">
    <property type="entry name" value="hypothetical protein PF0899 domain"/>
    <property type="match status" value="1"/>
</dbReference>
<accession>A0A135Z377</accession>
<evidence type="ECO:0000313" key="4">
    <source>
        <dbReference type="Proteomes" id="UP000070505"/>
    </source>
</evidence>
<dbReference type="EMBL" id="LSRC01000050">
    <property type="protein sequence ID" value="KXI16100.1"/>
    <property type="molecule type" value="Genomic_DNA"/>
</dbReference>
<name>A0A135Z377_GARVA</name>
<comment type="caution">
    <text evidence="3">The sequence shown here is derived from an EMBL/GenBank/DDBJ whole genome shotgun (WGS) entry which is preliminary data.</text>
</comment>
<dbReference type="AlphaFoldDB" id="A0A135Z377"/>
<dbReference type="RefSeq" id="WP_075523970.1">
    <property type="nucleotide sequence ID" value="NZ_KQ961873.1"/>
</dbReference>